<dbReference type="Proteomes" id="UP000011021">
    <property type="component" value="Unassembled WGS sequence"/>
</dbReference>
<organism evidence="2 3">
    <name type="scientific">Lautropia mirabilis ATCC 51599</name>
    <dbReference type="NCBI Taxonomy" id="887898"/>
    <lineage>
        <taxon>Bacteria</taxon>
        <taxon>Pseudomonadati</taxon>
        <taxon>Pseudomonadota</taxon>
        <taxon>Betaproteobacteria</taxon>
        <taxon>Burkholderiales</taxon>
        <taxon>Burkholderiaceae</taxon>
        <taxon>Lautropia</taxon>
    </lineage>
</organism>
<sequence length="201" mass="22528">MVMKGQFLRQDSFERYHAAVFDGFSLEGCMKKEERVQRMKRRLIGLEGPLDEAQWHEVDRVLSGTAAYTFSMTSLLSLLSLIWDAYSHQRVTVSFGTMALFALLMGQSVFVLWGIRGNKALRQPPLSADEHSERLRTLKKQSILSGAGWGVGMLVLMHGVLPWAAGMPVKMNAVFIVIWLLGGAFFGGMMYLVGRRKLGKV</sequence>
<proteinExistence type="predicted"/>
<dbReference type="Pfam" id="PF11683">
    <property type="entry name" value="DUF3278"/>
    <property type="match status" value="1"/>
</dbReference>
<keyword evidence="1" id="KW-1133">Transmembrane helix</keyword>
<evidence type="ECO:0000313" key="3">
    <source>
        <dbReference type="Proteomes" id="UP000011021"/>
    </source>
</evidence>
<name>E7RUN9_9BURK</name>
<protein>
    <recommendedName>
        <fullName evidence="4">DUF3278 domain-containing protein</fullName>
    </recommendedName>
</protein>
<keyword evidence="1" id="KW-0812">Transmembrane</keyword>
<evidence type="ECO:0000313" key="2">
    <source>
        <dbReference type="EMBL" id="EFV96022.1"/>
    </source>
</evidence>
<evidence type="ECO:0000256" key="1">
    <source>
        <dbReference type="SAM" id="Phobius"/>
    </source>
</evidence>
<dbReference type="InterPro" id="IPR021697">
    <property type="entry name" value="DUF3278"/>
</dbReference>
<feature type="transmembrane region" description="Helical" evidence="1">
    <location>
        <begin position="171"/>
        <end position="193"/>
    </location>
</feature>
<feature type="transmembrane region" description="Helical" evidence="1">
    <location>
        <begin position="95"/>
        <end position="115"/>
    </location>
</feature>
<comment type="caution">
    <text evidence="2">The sequence shown here is derived from an EMBL/GenBank/DDBJ whole genome shotgun (WGS) entry which is preliminary data.</text>
</comment>
<dbReference type="AlphaFoldDB" id="E7RUN9"/>
<feature type="transmembrane region" description="Helical" evidence="1">
    <location>
        <begin position="61"/>
        <end position="83"/>
    </location>
</feature>
<dbReference type="HOGENOM" id="CLU_133231_0_0_4"/>
<keyword evidence="3" id="KW-1185">Reference proteome</keyword>
<gene>
    <name evidence="2" type="ORF">HMPREF0551_0205</name>
</gene>
<dbReference type="EMBL" id="AEQP01000001">
    <property type="protein sequence ID" value="EFV96022.1"/>
    <property type="molecule type" value="Genomic_DNA"/>
</dbReference>
<accession>E7RUN9</accession>
<feature type="transmembrane region" description="Helical" evidence="1">
    <location>
        <begin position="143"/>
        <end position="165"/>
    </location>
</feature>
<dbReference type="STRING" id="887898.HMPREF0551_0205"/>
<keyword evidence="1" id="KW-0472">Membrane</keyword>
<evidence type="ECO:0008006" key="4">
    <source>
        <dbReference type="Google" id="ProtNLM"/>
    </source>
</evidence>
<reference evidence="2 3" key="1">
    <citation type="submission" date="2010-12" db="EMBL/GenBank/DDBJ databases">
        <authorList>
            <person name="Muzny D."/>
            <person name="Qin X."/>
            <person name="Deng J."/>
            <person name="Jiang H."/>
            <person name="Liu Y."/>
            <person name="Qu J."/>
            <person name="Song X.-Z."/>
            <person name="Zhang L."/>
            <person name="Thornton R."/>
            <person name="Coyle M."/>
            <person name="Francisco L."/>
            <person name="Jackson L."/>
            <person name="Javaid M."/>
            <person name="Korchina V."/>
            <person name="Kovar C."/>
            <person name="Mata R."/>
            <person name="Mathew T."/>
            <person name="Ngo R."/>
            <person name="Nguyen L."/>
            <person name="Nguyen N."/>
            <person name="Okwuonu G."/>
            <person name="Ongeri F."/>
            <person name="Pham C."/>
            <person name="Simmons D."/>
            <person name="Wilczek-Boney K."/>
            <person name="Hale W."/>
            <person name="Jakkamsetti A."/>
            <person name="Pham P."/>
            <person name="Ruth R."/>
            <person name="San Lucas F."/>
            <person name="Warren J."/>
            <person name="Zhang J."/>
            <person name="Zhao Z."/>
            <person name="Zhou C."/>
            <person name="Zhu D."/>
            <person name="Lee S."/>
            <person name="Bess C."/>
            <person name="Blankenburg K."/>
            <person name="Forbes L."/>
            <person name="Fu Q."/>
            <person name="Gubbala S."/>
            <person name="Hirani K."/>
            <person name="Jayaseelan J.C."/>
            <person name="Lara F."/>
            <person name="Munidasa M."/>
            <person name="Palculict T."/>
            <person name="Patil S."/>
            <person name="Pu L.-L."/>
            <person name="Saada N."/>
            <person name="Tang L."/>
            <person name="Weissenberger G."/>
            <person name="Zhu Y."/>
            <person name="Hemphill L."/>
            <person name="Shang Y."/>
            <person name="Youmans B."/>
            <person name="Ayvaz T."/>
            <person name="Ross M."/>
            <person name="Santibanez J."/>
            <person name="Aqrawi P."/>
            <person name="Gross S."/>
            <person name="Joshi V."/>
            <person name="Fowler G."/>
            <person name="Nazareth L."/>
            <person name="Reid J."/>
            <person name="Worley K."/>
            <person name="Petrosino J."/>
            <person name="Highlander S."/>
            <person name="Gibbs R."/>
        </authorList>
    </citation>
    <scope>NUCLEOTIDE SEQUENCE [LARGE SCALE GENOMIC DNA]</scope>
    <source>
        <strain evidence="2 3">ATCC 51599</strain>
    </source>
</reference>